<proteinExistence type="inferred from homology"/>
<dbReference type="InterPro" id="IPR052563">
    <property type="entry name" value="FliK"/>
</dbReference>
<evidence type="ECO:0000256" key="4">
    <source>
        <dbReference type="SAM" id="MobiDB-lite"/>
    </source>
</evidence>
<dbReference type="PRINTS" id="PR01007">
    <property type="entry name" value="FLGHOOKFLIK"/>
</dbReference>
<dbReference type="InterPro" id="IPR021136">
    <property type="entry name" value="Flagellar_hook_control-like_C"/>
</dbReference>
<dbReference type="eggNOG" id="COG3144">
    <property type="taxonomic scope" value="Bacteria"/>
</dbReference>
<keyword evidence="3" id="KW-1005">Bacterial flagellum biogenesis</keyword>
<gene>
    <name evidence="6" type="ORF">Z042_22375</name>
</gene>
<reference evidence="6 7" key="1">
    <citation type="submission" date="2014-01" db="EMBL/GenBank/DDBJ databases">
        <title>Isolation of Serratia multitudinisentens RB-25 from Ex-Landfill site.</title>
        <authorList>
            <person name="Robson E.H.J."/>
        </authorList>
    </citation>
    <scope>NUCLEOTIDE SEQUENCE [LARGE SCALE GENOMIC DNA]</scope>
    <source>
        <strain evidence="6 7">RB-25</strain>
    </source>
</reference>
<evidence type="ECO:0000256" key="3">
    <source>
        <dbReference type="ARBA" id="ARBA00022795"/>
    </source>
</evidence>
<feature type="domain" description="Flagellar hook-length control protein-like C-terminal" evidence="5">
    <location>
        <begin position="252"/>
        <end position="333"/>
    </location>
</feature>
<dbReference type="HOGENOM" id="CLU_039492_1_0_6"/>
<evidence type="ECO:0000256" key="1">
    <source>
        <dbReference type="ARBA" id="ARBA00003944"/>
    </source>
</evidence>
<evidence type="ECO:0000313" key="6">
    <source>
        <dbReference type="EMBL" id="AHG22061.1"/>
    </source>
</evidence>
<reference evidence="6 7" key="2">
    <citation type="submission" date="2015-03" db="EMBL/GenBank/DDBJ databases">
        <authorList>
            <person name="Chan K.-G."/>
        </authorList>
    </citation>
    <scope>NUCLEOTIDE SEQUENCE [LARGE SCALE GENOMIC DNA]</scope>
    <source>
        <strain evidence="6 7">RB-25</strain>
    </source>
</reference>
<organism evidence="6 7">
    <name type="scientific">Chania multitudinisentens RB-25</name>
    <dbReference type="NCBI Taxonomy" id="1441930"/>
    <lineage>
        <taxon>Bacteria</taxon>
        <taxon>Pseudomonadati</taxon>
        <taxon>Pseudomonadota</taxon>
        <taxon>Gammaproteobacteria</taxon>
        <taxon>Enterobacterales</taxon>
        <taxon>Yersiniaceae</taxon>
        <taxon>Chania</taxon>
    </lineage>
</organism>
<dbReference type="PANTHER" id="PTHR37533">
    <property type="entry name" value="FLAGELLAR HOOK-LENGTH CONTROL PROTEIN"/>
    <property type="match status" value="1"/>
</dbReference>
<dbReference type="OrthoDB" id="1792985at2"/>
<dbReference type="RefSeq" id="WP_024912011.1">
    <property type="nucleotide sequence ID" value="NZ_CP007044.2"/>
</dbReference>
<feature type="region of interest" description="Disordered" evidence="4">
    <location>
        <begin position="84"/>
        <end position="105"/>
    </location>
</feature>
<dbReference type="EMBL" id="CP007044">
    <property type="protein sequence ID" value="AHG22061.1"/>
    <property type="molecule type" value="Genomic_DNA"/>
</dbReference>
<sequence>MNLNLLPGLLPIGGGQTRVGSPPLLAETEPLAAFAQLLGERFLPDTPQAEPSLAAGTSEASTLPHASLNPLPILFNEPALPKRQDISHHDEQTPPLAETPGAALLPPDPLLQSLVALLPAPPLALPDATEKPADNTTTSLPATAQSQAEALTAPVLPSKAPAAVTEKPSLPMKNQPFAPIVPQPEGIAEYATTPLKSAAEPALPPAPINPTASAPIANPAATPFNAAISPSPTPQLAAPLGSPEWQQALSQQVFMFHHNGQQRAELRLHPQELGTLQITLKLDDNQAQLHITSAHHQVRMAVEAALPYLRTALEENGINLGQSSVGAESQSQQPRQQAAHHDTQPACHEQHVDVQQPIEPIPVPVTLQKMGHSASGIDIFA</sequence>
<accession>W0LEA8</accession>
<comment type="similarity">
    <text evidence="2">Belongs to the FliK family.</text>
</comment>
<dbReference type="CDD" id="cd17470">
    <property type="entry name" value="T3SS_Flik_C"/>
    <property type="match status" value="1"/>
</dbReference>
<evidence type="ECO:0000259" key="5">
    <source>
        <dbReference type="Pfam" id="PF02120"/>
    </source>
</evidence>
<feature type="region of interest" description="Disordered" evidence="4">
    <location>
        <begin position="324"/>
        <end position="350"/>
    </location>
</feature>
<dbReference type="Gene3D" id="3.30.750.140">
    <property type="match status" value="1"/>
</dbReference>
<evidence type="ECO:0000313" key="7">
    <source>
        <dbReference type="Proteomes" id="UP000019030"/>
    </source>
</evidence>
<comment type="function">
    <text evidence="1">Controls the length of the flagellar hook.</text>
</comment>
<evidence type="ECO:0000256" key="2">
    <source>
        <dbReference type="ARBA" id="ARBA00009149"/>
    </source>
</evidence>
<dbReference type="PANTHER" id="PTHR37533:SF2">
    <property type="entry name" value="FLAGELLAR HOOK-LENGTH CONTROL PROTEIN"/>
    <property type="match status" value="1"/>
</dbReference>
<keyword evidence="7" id="KW-1185">Reference proteome</keyword>
<protein>
    <recommendedName>
        <fullName evidence="5">Flagellar hook-length control protein-like C-terminal domain-containing protein</fullName>
    </recommendedName>
</protein>
<dbReference type="InterPro" id="IPR001635">
    <property type="entry name" value="Flag_hook_Flik"/>
</dbReference>
<dbReference type="GO" id="GO:0009424">
    <property type="term" value="C:bacterial-type flagellum hook"/>
    <property type="evidence" value="ECO:0007669"/>
    <property type="project" value="InterPro"/>
</dbReference>
<dbReference type="Pfam" id="PF02120">
    <property type="entry name" value="Flg_hook"/>
    <property type="match status" value="1"/>
</dbReference>
<dbReference type="GO" id="GO:0044780">
    <property type="term" value="P:bacterial-type flagellum assembly"/>
    <property type="evidence" value="ECO:0007669"/>
    <property type="project" value="InterPro"/>
</dbReference>
<dbReference type="AlphaFoldDB" id="W0LEA8"/>
<feature type="compositionally biased region" description="Polar residues" evidence="4">
    <location>
        <begin position="324"/>
        <end position="336"/>
    </location>
</feature>
<feature type="compositionally biased region" description="Basic and acidic residues" evidence="4">
    <location>
        <begin position="339"/>
        <end position="350"/>
    </location>
</feature>
<dbReference type="PATRIC" id="fig|1441930.4.peg.4420"/>
<dbReference type="STRING" id="1441930.Z042_22375"/>
<dbReference type="InterPro" id="IPR038610">
    <property type="entry name" value="FliK-like_C_sf"/>
</dbReference>
<dbReference type="Proteomes" id="UP000019030">
    <property type="component" value="Chromosome"/>
</dbReference>
<feature type="region of interest" description="Disordered" evidence="4">
    <location>
        <begin position="45"/>
        <end position="65"/>
    </location>
</feature>
<dbReference type="KEGG" id="sfo:Z042_22375"/>
<name>W0LEA8_9GAMM</name>